<name>A0ACB8RPR3_9AGAM</name>
<sequence>MARNHSFVDTVALPSPSASPSPAASSSSLPPIVTHTASSASSSKRAASPDASAPPRKRSRAEITPEERKEARAHRNRIAAQNSRDKRKAQFSALEGRIAELSAENRALRDGMGFAALRESAEQRAAEDARERENRELRERVRTLEAGWDAIIKALQVQGLPAGIPPPFALPQAPTGDTAPASAPAPTPTLSPPSPADVISAHPPTAFPVLVPPPPPVFPLSPAPSFTYSQSTPSPTVSLADMHEPEQHASTRHLARVAMAGFFDLGAGAHALDAQHMGAPPPATLGEGEGDVDEQLMDDLFREILAASPGPATAPLPPTDAPSVSPLEEHGHGAAPQGEEQERVGGDADVWVLDDAEAEREMQRLLDALPADGAGLGLEMLMGGSEEDVLPSPLEFEMQFEDAADWERASAPVF</sequence>
<proteinExistence type="predicted"/>
<gene>
    <name evidence="1" type="ORF">FA95DRAFT_1573457</name>
</gene>
<keyword evidence="2" id="KW-1185">Reference proteome</keyword>
<comment type="caution">
    <text evidence="1">The sequence shown here is derived from an EMBL/GenBank/DDBJ whole genome shotgun (WGS) entry which is preliminary data.</text>
</comment>
<dbReference type="EMBL" id="MU275937">
    <property type="protein sequence ID" value="KAI0045989.1"/>
    <property type="molecule type" value="Genomic_DNA"/>
</dbReference>
<reference evidence="1" key="2">
    <citation type="journal article" date="2022" name="New Phytol.">
        <title>Evolutionary transition to the ectomycorrhizal habit in the genomes of a hyperdiverse lineage of mushroom-forming fungi.</title>
        <authorList>
            <person name="Looney B."/>
            <person name="Miyauchi S."/>
            <person name="Morin E."/>
            <person name="Drula E."/>
            <person name="Courty P.E."/>
            <person name="Kohler A."/>
            <person name="Kuo A."/>
            <person name="LaButti K."/>
            <person name="Pangilinan J."/>
            <person name="Lipzen A."/>
            <person name="Riley R."/>
            <person name="Andreopoulos W."/>
            <person name="He G."/>
            <person name="Johnson J."/>
            <person name="Nolan M."/>
            <person name="Tritt A."/>
            <person name="Barry K.W."/>
            <person name="Grigoriev I.V."/>
            <person name="Nagy L.G."/>
            <person name="Hibbett D."/>
            <person name="Henrissat B."/>
            <person name="Matheny P.B."/>
            <person name="Labbe J."/>
            <person name="Martin F.M."/>
        </authorList>
    </citation>
    <scope>NUCLEOTIDE SEQUENCE</scope>
    <source>
        <strain evidence="1">FP105234-sp</strain>
    </source>
</reference>
<organism evidence="1 2">
    <name type="scientific">Auriscalpium vulgare</name>
    <dbReference type="NCBI Taxonomy" id="40419"/>
    <lineage>
        <taxon>Eukaryota</taxon>
        <taxon>Fungi</taxon>
        <taxon>Dikarya</taxon>
        <taxon>Basidiomycota</taxon>
        <taxon>Agaricomycotina</taxon>
        <taxon>Agaricomycetes</taxon>
        <taxon>Russulales</taxon>
        <taxon>Auriscalpiaceae</taxon>
        <taxon>Auriscalpium</taxon>
    </lineage>
</organism>
<reference evidence="1" key="1">
    <citation type="submission" date="2021-02" db="EMBL/GenBank/DDBJ databases">
        <authorList>
            <consortium name="DOE Joint Genome Institute"/>
            <person name="Ahrendt S."/>
            <person name="Looney B.P."/>
            <person name="Miyauchi S."/>
            <person name="Morin E."/>
            <person name="Drula E."/>
            <person name="Courty P.E."/>
            <person name="Chicoki N."/>
            <person name="Fauchery L."/>
            <person name="Kohler A."/>
            <person name="Kuo A."/>
            <person name="Labutti K."/>
            <person name="Pangilinan J."/>
            <person name="Lipzen A."/>
            <person name="Riley R."/>
            <person name="Andreopoulos W."/>
            <person name="He G."/>
            <person name="Johnson J."/>
            <person name="Barry K.W."/>
            <person name="Grigoriev I.V."/>
            <person name="Nagy L."/>
            <person name="Hibbett D."/>
            <person name="Henrissat B."/>
            <person name="Matheny P.B."/>
            <person name="Labbe J."/>
            <person name="Martin F."/>
        </authorList>
    </citation>
    <scope>NUCLEOTIDE SEQUENCE</scope>
    <source>
        <strain evidence="1">FP105234-sp</strain>
    </source>
</reference>
<evidence type="ECO:0000313" key="1">
    <source>
        <dbReference type="EMBL" id="KAI0045989.1"/>
    </source>
</evidence>
<dbReference type="Proteomes" id="UP000814033">
    <property type="component" value="Unassembled WGS sequence"/>
</dbReference>
<evidence type="ECO:0000313" key="2">
    <source>
        <dbReference type="Proteomes" id="UP000814033"/>
    </source>
</evidence>
<protein>
    <submittedName>
        <fullName evidence="1">Uncharacterized protein</fullName>
    </submittedName>
</protein>
<accession>A0ACB8RPR3</accession>